<name>A0A516NTN4_9NOCA</name>
<dbReference type="AlphaFoldDB" id="A0A516NTN4"/>
<dbReference type="GeneID" id="80336497"/>
<dbReference type="RefSeq" id="WP_143983132.1">
    <property type="nucleotide sequence ID" value="NZ_CP041695.1"/>
</dbReference>
<proteinExistence type="predicted"/>
<evidence type="ECO:0000313" key="2">
    <source>
        <dbReference type="EMBL" id="QDP82258.1"/>
    </source>
</evidence>
<evidence type="ECO:0000256" key="1">
    <source>
        <dbReference type="SAM" id="MobiDB-lite"/>
    </source>
</evidence>
<organism evidence="2 3">
    <name type="scientific">Nocardia otitidiscaviarum</name>
    <dbReference type="NCBI Taxonomy" id="1823"/>
    <lineage>
        <taxon>Bacteria</taxon>
        <taxon>Bacillati</taxon>
        <taxon>Actinomycetota</taxon>
        <taxon>Actinomycetes</taxon>
        <taxon>Mycobacteriales</taxon>
        <taxon>Nocardiaceae</taxon>
        <taxon>Nocardia</taxon>
    </lineage>
</organism>
<accession>A0A516NTN4</accession>
<gene>
    <name evidence="2" type="ORF">FOH10_29515</name>
</gene>
<protein>
    <submittedName>
        <fullName evidence="2">Uncharacterized protein</fullName>
    </submittedName>
</protein>
<feature type="region of interest" description="Disordered" evidence="1">
    <location>
        <begin position="104"/>
        <end position="125"/>
    </location>
</feature>
<dbReference type="KEGG" id="nod:FOH10_29515"/>
<dbReference type="EMBL" id="CP041695">
    <property type="protein sequence ID" value="QDP82258.1"/>
    <property type="molecule type" value="Genomic_DNA"/>
</dbReference>
<reference evidence="2 3" key="1">
    <citation type="submission" date="2019-07" db="EMBL/GenBank/DDBJ databases">
        <title>Complete Genome Sequence and Methylome Analysis of Nocardia otitidis-caviarum NEB252.</title>
        <authorList>
            <person name="Fomenkov A."/>
            <person name="Anton B.P."/>
            <person name="Vincze T."/>
            <person name="Roberts R.J."/>
        </authorList>
    </citation>
    <scope>NUCLEOTIDE SEQUENCE [LARGE SCALE GENOMIC DNA]</scope>
    <source>
        <strain evidence="2 3">NEB252</strain>
    </source>
</reference>
<sequence>MEREYEEAMRTEFAAQAERWRTAYEPDVTEAKLDEIYRTANECDQRWQTGPHAEHWQYLTDAYSDWRARPDTMNRLLDDVEHNRAQGWDTGVTDIQRRSLHQARDLAHWERSQQRTHRPGIERGR</sequence>
<dbReference type="Proteomes" id="UP000317039">
    <property type="component" value="Chromosome"/>
</dbReference>
<evidence type="ECO:0000313" key="3">
    <source>
        <dbReference type="Proteomes" id="UP000317039"/>
    </source>
</evidence>